<comment type="similarity">
    <text evidence="3">Belongs to the cytochrome P450 family.</text>
</comment>
<comment type="subcellular location">
    <subcellularLocation>
        <location evidence="2">Membrane</location>
    </subcellularLocation>
</comment>
<comment type="cofactor">
    <cofactor evidence="1 12">
        <name>heme</name>
        <dbReference type="ChEBI" id="CHEBI:30413"/>
    </cofactor>
</comment>
<dbReference type="FunFam" id="1.10.630.10:FF:000063">
    <property type="entry name" value="Cytochrome P450 monooxygenase"/>
    <property type="match status" value="1"/>
</dbReference>
<keyword evidence="8" id="KW-0560">Oxidoreductase</keyword>
<evidence type="ECO:0000256" key="10">
    <source>
        <dbReference type="ARBA" id="ARBA00023033"/>
    </source>
</evidence>
<dbReference type="GO" id="GO:1902181">
    <property type="term" value="P:verruculogen biosynthetic process"/>
    <property type="evidence" value="ECO:0007669"/>
    <property type="project" value="UniProtKB-ARBA"/>
</dbReference>
<dbReference type="SUPFAM" id="SSF48264">
    <property type="entry name" value="Cytochrome P450"/>
    <property type="match status" value="1"/>
</dbReference>
<evidence type="ECO:0000313" key="15">
    <source>
        <dbReference type="Proteomes" id="UP000664521"/>
    </source>
</evidence>
<evidence type="ECO:0000256" key="4">
    <source>
        <dbReference type="ARBA" id="ARBA00022617"/>
    </source>
</evidence>
<feature type="transmembrane region" description="Helical" evidence="13">
    <location>
        <begin position="36"/>
        <end position="56"/>
    </location>
</feature>
<keyword evidence="4 12" id="KW-0349">Heme</keyword>
<name>A0A8H3FRC3_9LECA</name>
<evidence type="ECO:0000256" key="2">
    <source>
        <dbReference type="ARBA" id="ARBA00004370"/>
    </source>
</evidence>
<feature type="transmembrane region" description="Helical" evidence="13">
    <location>
        <begin position="62"/>
        <end position="84"/>
    </location>
</feature>
<evidence type="ECO:0000313" key="14">
    <source>
        <dbReference type="EMBL" id="CAF9926443.1"/>
    </source>
</evidence>
<dbReference type="GO" id="GO:0016705">
    <property type="term" value="F:oxidoreductase activity, acting on paired donors, with incorporation or reduction of molecular oxygen"/>
    <property type="evidence" value="ECO:0007669"/>
    <property type="project" value="InterPro"/>
</dbReference>
<keyword evidence="6 12" id="KW-0479">Metal-binding</keyword>
<dbReference type="PRINTS" id="PR00385">
    <property type="entry name" value="P450"/>
</dbReference>
<keyword evidence="10" id="KW-0503">Monooxygenase</keyword>
<feature type="transmembrane region" description="Helical" evidence="13">
    <location>
        <begin position="269"/>
        <end position="289"/>
    </location>
</feature>
<evidence type="ECO:0000256" key="8">
    <source>
        <dbReference type="ARBA" id="ARBA00023002"/>
    </source>
</evidence>
<feature type="transmembrane region" description="Helical" evidence="13">
    <location>
        <begin position="6"/>
        <end position="24"/>
    </location>
</feature>
<keyword evidence="5 13" id="KW-0812">Transmembrane</keyword>
<dbReference type="GO" id="GO:0020037">
    <property type="term" value="F:heme binding"/>
    <property type="evidence" value="ECO:0007669"/>
    <property type="project" value="InterPro"/>
</dbReference>
<dbReference type="InterPro" id="IPR050121">
    <property type="entry name" value="Cytochrome_P450_monoxygenase"/>
</dbReference>
<evidence type="ECO:0000256" key="6">
    <source>
        <dbReference type="ARBA" id="ARBA00022723"/>
    </source>
</evidence>
<dbReference type="PANTHER" id="PTHR24305">
    <property type="entry name" value="CYTOCHROME P450"/>
    <property type="match status" value="1"/>
</dbReference>
<evidence type="ECO:0000256" key="12">
    <source>
        <dbReference type="PIRSR" id="PIRSR602401-1"/>
    </source>
</evidence>
<dbReference type="PANTHER" id="PTHR24305:SF187">
    <property type="entry name" value="P450, PUTATIVE (EUROFUNG)-RELATED"/>
    <property type="match status" value="1"/>
</dbReference>
<dbReference type="Pfam" id="PF00067">
    <property type="entry name" value="p450"/>
    <property type="match status" value="1"/>
</dbReference>
<evidence type="ECO:0000256" key="11">
    <source>
        <dbReference type="ARBA" id="ARBA00023136"/>
    </source>
</evidence>
<evidence type="ECO:0000256" key="1">
    <source>
        <dbReference type="ARBA" id="ARBA00001971"/>
    </source>
</evidence>
<evidence type="ECO:0000256" key="7">
    <source>
        <dbReference type="ARBA" id="ARBA00022989"/>
    </source>
</evidence>
<dbReference type="Gene3D" id="1.10.630.10">
    <property type="entry name" value="Cytochrome P450"/>
    <property type="match status" value="1"/>
</dbReference>
<evidence type="ECO:0008006" key="16">
    <source>
        <dbReference type="Google" id="ProtNLM"/>
    </source>
</evidence>
<dbReference type="OrthoDB" id="6692864at2759"/>
<dbReference type="InterPro" id="IPR001128">
    <property type="entry name" value="Cyt_P450"/>
</dbReference>
<dbReference type="GO" id="GO:0016020">
    <property type="term" value="C:membrane"/>
    <property type="evidence" value="ECO:0007669"/>
    <property type="project" value="UniProtKB-SubCell"/>
</dbReference>
<reference evidence="14" key="1">
    <citation type="submission" date="2021-03" db="EMBL/GenBank/DDBJ databases">
        <authorList>
            <person name="Tagirdzhanova G."/>
        </authorList>
    </citation>
    <scope>NUCLEOTIDE SEQUENCE</scope>
</reference>
<comment type="caution">
    <text evidence="14">The sequence shown here is derived from an EMBL/GenBank/DDBJ whole genome shotgun (WGS) entry which is preliminary data.</text>
</comment>
<sequence>MDTSMAYSYGIAASLGISSHLLYFIRGEHHTQALRILQLSLVLPVVSVTALCQFGQYSVISAVQTTACVALSYVGSLWTSMIIYRLFFHPLRKFPGPPLAKVSKLYHVLCCRKPDNHRVKARWHERYGDFVRIGPNELSVISPTAQTTILGPKSRCLKSGWYDYVKNQPLESLHAARDVQTHDARRRVWDRGFSIKALRDYEVRVLKYGNELVEGLSSLSRQPTKASEWFSYYSFDVMGDLAFGQSFDMLKRGETHTAIHLLHNGMAPLAMLAPVVWVIPVLAALPSYLKPSIAKGFDTFIAWCAEQVERRRRMKLEIPDITSWLLTDLETSQQHPKEALKWLHGDARLIVVAGADTVAATLTPLFYHLAADPTLVEKLRAEIKTIWKEGTPFNVWDFQNADYLNGVINETLRLHPAVPSGVQRLTPPEGVTIDGVFVPGDVNIMVPNWAIGRSPKIYPSPHAFLPSRWSTQPELITHRTAFAPFSLGPFGCIGRNLALMELRTVVCLLVSRLDVRLAEGEDGTELRENSKDLFTMCCGEVRLVFEERG</sequence>
<dbReference type="GO" id="GO:0005506">
    <property type="term" value="F:iron ion binding"/>
    <property type="evidence" value="ECO:0007669"/>
    <property type="project" value="InterPro"/>
</dbReference>
<keyword evidence="11 13" id="KW-0472">Membrane</keyword>
<keyword evidence="7 13" id="KW-1133">Transmembrane helix</keyword>
<evidence type="ECO:0000256" key="13">
    <source>
        <dbReference type="SAM" id="Phobius"/>
    </source>
</evidence>
<dbReference type="Proteomes" id="UP000664521">
    <property type="component" value="Unassembled WGS sequence"/>
</dbReference>
<dbReference type="GO" id="GO:0004497">
    <property type="term" value="F:monooxygenase activity"/>
    <property type="evidence" value="ECO:0007669"/>
    <property type="project" value="UniProtKB-KW"/>
</dbReference>
<gene>
    <name evidence="14" type="ORF">HETSPECPRED_006335</name>
</gene>
<dbReference type="CDD" id="cd11061">
    <property type="entry name" value="CYP67-like"/>
    <property type="match status" value="1"/>
</dbReference>
<accession>A0A8H3FRC3</accession>
<evidence type="ECO:0000256" key="3">
    <source>
        <dbReference type="ARBA" id="ARBA00010617"/>
    </source>
</evidence>
<dbReference type="PRINTS" id="PR00463">
    <property type="entry name" value="EP450I"/>
</dbReference>
<feature type="binding site" description="axial binding residue" evidence="12">
    <location>
        <position position="492"/>
    </location>
    <ligand>
        <name>heme</name>
        <dbReference type="ChEBI" id="CHEBI:30413"/>
    </ligand>
    <ligandPart>
        <name>Fe</name>
        <dbReference type="ChEBI" id="CHEBI:18248"/>
    </ligandPart>
</feature>
<proteinExistence type="inferred from homology"/>
<dbReference type="InterPro" id="IPR036396">
    <property type="entry name" value="Cyt_P450_sf"/>
</dbReference>
<organism evidence="14 15">
    <name type="scientific">Heterodermia speciosa</name>
    <dbReference type="NCBI Taxonomy" id="116794"/>
    <lineage>
        <taxon>Eukaryota</taxon>
        <taxon>Fungi</taxon>
        <taxon>Dikarya</taxon>
        <taxon>Ascomycota</taxon>
        <taxon>Pezizomycotina</taxon>
        <taxon>Lecanoromycetes</taxon>
        <taxon>OSLEUM clade</taxon>
        <taxon>Lecanoromycetidae</taxon>
        <taxon>Caliciales</taxon>
        <taxon>Physciaceae</taxon>
        <taxon>Heterodermia</taxon>
    </lineage>
</organism>
<dbReference type="InterPro" id="IPR002401">
    <property type="entry name" value="Cyt_P450_E_grp-I"/>
</dbReference>
<dbReference type="EMBL" id="CAJPDS010000041">
    <property type="protein sequence ID" value="CAF9926443.1"/>
    <property type="molecule type" value="Genomic_DNA"/>
</dbReference>
<dbReference type="AlphaFoldDB" id="A0A8H3FRC3"/>
<keyword evidence="15" id="KW-1185">Reference proteome</keyword>
<keyword evidence="9 12" id="KW-0408">Iron</keyword>
<protein>
    <recommendedName>
        <fullName evidence="16">Cytochrome P450</fullName>
    </recommendedName>
</protein>
<evidence type="ECO:0000256" key="5">
    <source>
        <dbReference type="ARBA" id="ARBA00022692"/>
    </source>
</evidence>
<evidence type="ECO:0000256" key="9">
    <source>
        <dbReference type="ARBA" id="ARBA00023004"/>
    </source>
</evidence>